<name>A0A3M2VTQ6_PSEYM</name>
<feature type="non-terminal residue" evidence="3">
    <location>
        <position position="1"/>
    </location>
</feature>
<evidence type="ECO:0000313" key="4">
    <source>
        <dbReference type="Proteomes" id="UP000282378"/>
    </source>
</evidence>
<dbReference type="Pfam" id="PF00311">
    <property type="entry name" value="PEPcase"/>
    <property type="match status" value="1"/>
</dbReference>
<sequence>QPPGSVAGRFRTTEQGEMIRFKFGLPDIAEQNLNLYLAAVLEATLLPPPPP</sequence>
<protein>
    <recommendedName>
        <fullName evidence="2">Phosphoenolpyruvate carboxylase</fullName>
    </recommendedName>
</protein>
<gene>
    <name evidence="3" type="ORF">APX70_07233</name>
</gene>
<dbReference type="PANTHER" id="PTHR30523:SF6">
    <property type="entry name" value="PHOSPHOENOLPYRUVATE CARBOXYLASE"/>
    <property type="match status" value="1"/>
</dbReference>
<evidence type="ECO:0000313" key="3">
    <source>
        <dbReference type="EMBL" id="RML42621.1"/>
    </source>
</evidence>
<dbReference type="GO" id="GO:0005829">
    <property type="term" value="C:cytosol"/>
    <property type="evidence" value="ECO:0007669"/>
    <property type="project" value="TreeGrafter"/>
</dbReference>
<accession>A0A3M2VTQ6</accession>
<organism evidence="3 4">
    <name type="scientific">Pseudomonas syringae pv. maculicola</name>
    <dbReference type="NCBI Taxonomy" id="59511"/>
    <lineage>
        <taxon>Bacteria</taxon>
        <taxon>Pseudomonadati</taxon>
        <taxon>Pseudomonadota</taxon>
        <taxon>Gammaproteobacteria</taxon>
        <taxon>Pseudomonadales</taxon>
        <taxon>Pseudomonadaceae</taxon>
        <taxon>Pseudomonas</taxon>
    </lineage>
</organism>
<keyword evidence="3" id="KW-0670">Pyruvate</keyword>
<evidence type="ECO:0000256" key="1">
    <source>
        <dbReference type="ARBA" id="ARBA00003670"/>
    </source>
</evidence>
<dbReference type="PANTHER" id="PTHR30523">
    <property type="entry name" value="PHOSPHOENOLPYRUVATE CARBOXYLASE"/>
    <property type="match status" value="1"/>
</dbReference>
<dbReference type="GO" id="GO:0015977">
    <property type="term" value="P:carbon fixation"/>
    <property type="evidence" value="ECO:0007669"/>
    <property type="project" value="InterPro"/>
</dbReference>
<dbReference type="EMBL" id="RBNL01003896">
    <property type="protein sequence ID" value="RML42621.1"/>
    <property type="molecule type" value="Genomic_DNA"/>
</dbReference>
<dbReference type="GO" id="GO:0006099">
    <property type="term" value="P:tricarboxylic acid cycle"/>
    <property type="evidence" value="ECO:0007669"/>
    <property type="project" value="InterPro"/>
</dbReference>
<dbReference type="AlphaFoldDB" id="A0A3M2VTQ6"/>
<dbReference type="GO" id="GO:0008964">
    <property type="term" value="F:phosphoenolpyruvate carboxylase activity"/>
    <property type="evidence" value="ECO:0007669"/>
    <property type="project" value="InterPro"/>
</dbReference>
<comment type="caution">
    <text evidence="3">The sequence shown here is derived from an EMBL/GenBank/DDBJ whole genome shotgun (WGS) entry which is preliminary data.</text>
</comment>
<proteinExistence type="predicted"/>
<reference evidence="3 4" key="1">
    <citation type="submission" date="2018-08" db="EMBL/GenBank/DDBJ databases">
        <title>Recombination of ecologically and evolutionarily significant loci maintains genetic cohesion in the Pseudomonas syringae species complex.</title>
        <authorList>
            <person name="Dillon M."/>
            <person name="Thakur S."/>
            <person name="Almeida R.N.D."/>
            <person name="Weir B.S."/>
            <person name="Guttman D.S."/>
        </authorList>
    </citation>
    <scope>NUCLEOTIDE SEQUENCE [LARGE SCALE GENOMIC DNA]</scope>
    <source>
        <strain evidence="3 4">88_10</strain>
    </source>
</reference>
<comment type="function">
    <text evidence="1">Forms oxaloacetate, a four-carbon dicarboxylic acid source for the tricarboxylic acid cycle.</text>
</comment>
<dbReference type="InterPro" id="IPR015813">
    <property type="entry name" value="Pyrv/PenolPyrv_kinase-like_dom"/>
</dbReference>
<dbReference type="Proteomes" id="UP000282378">
    <property type="component" value="Unassembled WGS sequence"/>
</dbReference>
<evidence type="ECO:0000256" key="2">
    <source>
        <dbReference type="ARBA" id="ARBA00022419"/>
    </source>
</evidence>
<dbReference type="SUPFAM" id="SSF51621">
    <property type="entry name" value="Phosphoenolpyruvate/pyruvate domain"/>
    <property type="match status" value="1"/>
</dbReference>
<dbReference type="InterPro" id="IPR021135">
    <property type="entry name" value="PEP_COase"/>
</dbReference>
<feature type="non-terminal residue" evidence="3">
    <location>
        <position position="51"/>
    </location>
</feature>